<evidence type="ECO:0000256" key="1">
    <source>
        <dbReference type="ARBA" id="ARBA00009437"/>
    </source>
</evidence>
<dbReference type="InterPro" id="IPR036390">
    <property type="entry name" value="WH_DNA-bd_sf"/>
</dbReference>
<comment type="function">
    <text evidence="5">Transcriptional regulator of the ttuABCDE tartrate utilization operon.</text>
</comment>
<keyword evidence="3" id="KW-0238">DNA-binding</keyword>
<dbReference type="InterPro" id="IPR058163">
    <property type="entry name" value="LysR-type_TF_proteobact-type"/>
</dbReference>
<dbReference type="Proteomes" id="UP000307378">
    <property type="component" value="Unassembled WGS sequence"/>
</dbReference>
<dbReference type="Gene3D" id="1.10.10.10">
    <property type="entry name" value="Winged helix-like DNA-binding domain superfamily/Winged helix DNA-binding domain"/>
    <property type="match status" value="1"/>
</dbReference>
<feature type="domain" description="HTH lysR-type" evidence="8">
    <location>
        <begin position="1"/>
        <end position="61"/>
    </location>
</feature>
<evidence type="ECO:0000313" key="10">
    <source>
        <dbReference type="Proteomes" id="UP000307378"/>
    </source>
</evidence>
<dbReference type="GO" id="GO:0003700">
    <property type="term" value="F:DNA-binding transcription factor activity"/>
    <property type="evidence" value="ECO:0007669"/>
    <property type="project" value="InterPro"/>
</dbReference>
<organism evidence="9 10">
    <name type="scientific">Rhizobium rosettiformans W3</name>
    <dbReference type="NCBI Taxonomy" id="538378"/>
    <lineage>
        <taxon>Bacteria</taxon>
        <taxon>Pseudomonadati</taxon>
        <taxon>Pseudomonadota</taxon>
        <taxon>Alphaproteobacteria</taxon>
        <taxon>Hyphomicrobiales</taxon>
        <taxon>Rhizobiaceae</taxon>
        <taxon>Rhizobium/Agrobacterium group</taxon>
        <taxon>Rhizobium</taxon>
    </lineage>
</organism>
<reference evidence="9 10" key="1">
    <citation type="submission" date="2019-04" db="EMBL/GenBank/DDBJ databases">
        <title>genome sequence of strain W3.</title>
        <authorList>
            <person name="Gao J."/>
            <person name="Sun J."/>
        </authorList>
    </citation>
    <scope>NUCLEOTIDE SEQUENCE [LARGE SCALE GENOMIC DNA]</scope>
    <source>
        <strain evidence="9 10">W3</strain>
    </source>
</reference>
<accession>A0A4S8PVL2</accession>
<dbReference type="PRINTS" id="PR00039">
    <property type="entry name" value="HTHLYSR"/>
</dbReference>
<evidence type="ECO:0000256" key="3">
    <source>
        <dbReference type="ARBA" id="ARBA00023125"/>
    </source>
</evidence>
<name>A0A4S8PVL2_9HYPH</name>
<dbReference type="InterPro" id="IPR036388">
    <property type="entry name" value="WH-like_DNA-bd_sf"/>
</dbReference>
<dbReference type="FunFam" id="1.10.10.10:FF:000001">
    <property type="entry name" value="LysR family transcriptional regulator"/>
    <property type="match status" value="1"/>
</dbReference>
<dbReference type="RefSeq" id="WP_136541323.1">
    <property type="nucleotide sequence ID" value="NZ_STGU01000006.1"/>
</dbReference>
<evidence type="ECO:0000313" key="9">
    <source>
        <dbReference type="EMBL" id="THV35528.1"/>
    </source>
</evidence>
<dbReference type="InterPro" id="IPR005119">
    <property type="entry name" value="LysR_subst-bd"/>
</dbReference>
<dbReference type="InterPro" id="IPR000847">
    <property type="entry name" value="LysR_HTH_N"/>
</dbReference>
<evidence type="ECO:0000256" key="2">
    <source>
        <dbReference type="ARBA" id="ARBA00023015"/>
    </source>
</evidence>
<dbReference type="PANTHER" id="PTHR30537">
    <property type="entry name" value="HTH-TYPE TRANSCRIPTIONAL REGULATOR"/>
    <property type="match status" value="1"/>
</dbReference>
<gene>
    <name evidence="9" type="ORF">FAA86_13450</name>
</gene>
<comment type="caution">
    <text evidence="9">The sequence shown here is derived from an EMBL/GenBank/DDBJ whole genome shotgun (WGS) entry which is preliminary data.</text>
</comment>
<dbReference type="EMBL" id="STGU01000006">
    <property type="protein sequence ID" value="THV35528.1"/>
    <property type="molecule type" value="Genomic_DNA"/>
</dbReference>
<dbReference type="Pfam" id="PF03466">
    <property type="entry name" value="LysR_substrate"/>
    <property type="match status" value="1"/>
</dbReference>
<protein>
    <recommendedName>
        <fullName evidence="6">HTH-type transcriptional regulator TtuA</fullName>
    </recommendedName>
    <alternativeName>
        <fullName evidence="7">Tartrate utilization transcriptional regulator</fullName>
    </alternativeName>
</protein>
<dbReference type="Pfam" id="PF00126">
    <property type="entry name" value="HTH_1"/>
    <property type="match status" value="1"/>
</dbReference>
<dbReference type="AlphaFoldDB" id="A0A4S8PVL2"/>
<dbReference type="PANTHER" id="PTHR30537:SF79">
    <property type="entry name" value="TRANSCRIPTIONAL REGULATOR-RELATED"/>
    <property type="match status" value="1"/>
</dbReference>
<dbReference type="GO" id="GO:0006351">
    <property type="term" value="P:DNA-templated transcription"/>
    <property type="evidence" value="ECO:0007669"/>
    <property type="project" value="TreeGrafter"/>
</dbReference>
<proteinExistence type="inferred from homology"/>
<evidence type="ECO:0000256" key="6">
    <source>
        <dbReference type="ARBA" id="ARBA00067332"/>
    </source>
</evidence>
<keyword evidence="4" id="KW-0804">Transcription</keyword>
<dbReference type="Gene3D" id="3.40.190.10">
    <property type="entry name" value="Periplasmic binding protein-like II"/>
    <property type="match status" value="2"/>
</dbReference>
<evidence type="ECO:0000259" key="8">
    <source>
        <dbReference type="PROSITE" id="PS50931"/>
    </source>
</evidence>
<comment type="similarity">
    <text evidence="1">Belongs to the LysR transcriptional regulatory family.</text>
</comment>
<evidence type="ECO:0000256" key="5">
    <source>
        <dbReference type="ARBA" id="ARBA00054626"/>
    </source>
</evidence>
<evidence type="ECO:0000256" key="4">
    <source>
        <dbReference type="ARBA" id="ARBA00023163"/>
    </source>
</evidence>
<dbReference type="PROSITE" id="PS50931">
    <property type="entry name" value="HTH_LYSR"/>
    <property type="match status" value="1"/>
</dbReference>
<dbReference type="GO" id="GO:0043565">
    <property type="term" value="F:sequence-specific DNA binding"/>
    <property type="evidence" value="ECO:0007669"/>
    <property type="project" value="TreeGrafter"/>
</dbReference>
<dbReference type="SUPFAM" id="SSF46785">
    <property type="entry name" value="Winged helix' DNA-binding domain"/>
    <property type="match status" value="1"/>
</dbReference>
<evidence type="ECO:0000256" key="7">
    <source>
        <dbReference type="ARBA" id="ARBA00083243"/>
    </source>
</evidence>
<keyword evidence="2" id="KW-0805">Transcription regulation</keyword>
<sequence>MKLPPPATLRAFEAAARRESFLQAATELGMTAAAVSQHVKALEDWLGVALFERRPRGVRLTTDGREFGAACSEGLGHIARAVERLTARRGGSRVSLACKPSVVNHWLGPRLPRFRAAHPEIQVSVVYPLGALTPDEAGTDLLIRHGTRQPARAERILDAATRPTCSPSYLEKYGPITKPADLLTQHLLHDATEAAWQTWLAAQGINGPTPSGPLYADFNLLVSSVLSGLGIGLCPTALISDHLAAGTLTVLFDEAADQDKAYWLLSGPDLSDPAATLRDWLLEEAKVSPVNITLPGPN</sequence>
<dbReference type="SUPFAM" id="SSF53850">
    <property type="entry name" value="Periplasmic binding protein-like II"/>
    <property type="match status" value="1"/>
</dbReference>